<dbReference type="Proteomes" id="UP000194841">
    <property type="component" value="Unassembled WGS sequence"/>
</dbReference>
<dbReference type="SUPFAM" id="SSF49899">
    <property type="entry name" value="Concanavalin A-like lectins/glucanases"/>
    <property type="match status" value="1"/>
</dbReference>
<evidence type="ECO:0000256" key="1">
    <source>
        <dbReference type="ARBA" id="ARBA00006865"/>
    </source>
</evidence>
<accession>A0A244CUW9</accession>
<protein>
    <recommendedName>
        <fullName evidence="2">GH16 domain-containing protein</fullName>
    </recommendedName>
</protein>
<dbReference type="AlphaFoldDB" id="A0A244CUW9"/>
<gene>
    <name evidence="3" type="ORF">B1199_03715</name>
</gene>
<dbReference type="InterPro" id="IPR000757">
    <property type="entry name" value="Beta-glucanase-like"/>
</dbReference>
<dbReference type="PANTHER" id="PTHR10963">
    <property type="entry name" value="GLYCOSYL HYDROLASE-RELATED"/>
    <property type="match status" value="1"/>
</dbReference>
<dbReference type="GO" id="GO:0004553">
    <property type="term" value="F:hydrolase activity, hydrolyzing O-glycosyl compounds"/>
    <property type="evidence" value="ECO:0007669"/>
    <property type="project" value="InterPro"/>
</dbReference>
<sequence>MVSISIMADPPLYGQWKYIPEVSDEFSSQTLDTTKWQDYHPHWPGRPPGVFKSQNVSIRNNQLILAVKDESTSEQKVISTSVIRARNKIKYGYFEIKAKANRSRASSAFFLYNWAPNATYEIDIVEIGGASDGKERNHHSNAHIYYGDPNLENNNNRISDSQTYVNDTPLADNYHLYAVDWDDKEIRWYFDNQLIRRKKNIHWHTPMQINIDTETFPSWLGMPRAENLPAEFIVEYIRVWQRTDISYQP</sequence>
<feature type="domain" description="GH16" evidence="2">
    <location>
        <begin position="12"/>
        <end position="245"/>
    </location>
</feature>
<dbReference type="Gene3D" id="2.60.120.200">
    <property type="match status" value="1"/>
</dbReference>
<proteinExistence type="inferred from homology"/>
<comment type="caution">
    <text evidence="3">The sequence shown here is derived from an EMBL/GenBank/DDBJ whole genome shotgun (WGS) entry which is preliminary data.</text>
</comment>
<reference evidence="3 4" key="1">
    <citation type="submission" date="2017-02" db="EMBL/GenBank/DDBJ databases">
        <title>Pseudoalteromonas ulvae TC14 Genome.</title>
        <authorList>
            <person name="Molmeret M."/>
        </authorList>
    </citation>
    <scope>NUCLEOTIDE SEQUENCE [LARGE SCALE GENOMIC DNA]</scope>
    <source>
        <strain evidence="3">TC14</strain>
    </source>
</reference>
<organism evidence="3 4">
    <name type="scientific">Pseudoalteromonas ulvae</name>
    <dbReference type="NCBI Taxonomy" id="107327"/>
    <lineage>
        <taxon>Bacteria</taxon>
        <taxon>Pseudomonadati</taxon>
        <taxon>Pseudomonadota</taxon>
        <taxon>Gammaproteobacteria</taxon>
        <taxon>Alteromonadales</taxon>
        <taxon>Pseudoalteromonadaceae</taxon>
        <taxon>Pseudoalteromonas</taxon>
    </lineage>
</organism>
<dbReference type="InterPro" id="IPR013320">
    <property type="entry name" value="ConA-like_dom_sf"/>
</dbReference>
<dbReference type="InterPro" id="IPR050546">
    <property type="entry name" value="Glycosyl_Hydrlase_16"/>
</dbReference>
<evidence type="ECO:0000313" key="3">
    <source>
        <dbReference type="EMBL" id="OUL59388.1"/>
    </source>
</evidence>
<evidence type="ECO:0000259" key="2">
    <source>
        <dbReference type="PROSITE" id="PS51762"/>
    </source>
</evidence>
<name>A0A244CUW9_PSEDV</name>
<dbReference type="GO" id="GO:0005975">
    <property type="term" value="P:carbohydrate metabolic process"/>
    <property type="evidence" value="ECO:0007669"/>
    <property type="project" value="InterPro"/>
</dbReference>
<dbReference type="PROSITE" id="PS51762">
    <property type="entry name" value="GH16_2"/>
    <property type="match status" value="1"/>
</dbReference>
<comment type="similarity">
    <text evidence="1">Belongs to the glycosyl hydrolase 16 family.</text>
</comment>
<keyword evidence="4" id="KW-1185">Reference proteome</keyword>
<evidence type="ECO:0000313" key="4">
    <source>
        <dbReference type="Proteomes" id="UP000194841"/>
    </source>
</evidence>
<dbReference type="Pfam" id="PF00722">
    <property type="entry name" value="Glyco_hydro_16"/>
    <property type="match status" value="1"/>
</dbReference>
<dbReference type="PANTHER" id="PTHR10963:SF55">
    <property type="entry name" value="GLYCOSIDE HYDROLASE FAMILY 16 PROTEIN"/>
    <property type="match status" value="1"/>
</dbReference>
<dbReference type="EMBL" id="MWPV01000001">
    <property type="protein sequence ID" value="OUL59388.1"/>
    <property type="molecule type" value="Genomic_DNA"/>
</dbReference>